<sequence>MSEAGYSDTWLDENDFRIVTCRLTCGYAR</sequence>
<protein>
    <submittedName>
        <fullName evidence="1">Uncharacterized protein</fullName>
    </submittedName>
</protein>
<organism evidence="1">
    <name type="scientific">uncultured Caudovirales phage</name>
    <dbReference type="NCBI Taxonomy" id="2100421"/>
    <lineage>
        <taxon>Viruses</taxon>
        <taxon>Duplodnaviria</taxon>
        <taxon>Heunggongvirae</taxon>
        <taxon>Uroviricota</taxon>
        <taxon>Caudoviricetes</taxon>
        <taxon>Peduoviridae</taxon>
        <taxon>Maltschvirus</taxon>
        <taxon>Maltschvirus maltsch</taxon>
    </lineage>
</organism>
<name>A0A6J5P6K1_9CAUD</name>
<dbReference type="EMBL" id="LR796807">
    <property type="protein sequence ID" value="CAB4167439.1"/>
    <property type="molecule type" value="Genomic_DNA"/>
</dbReference>
<evidence type="ECO:0000313" key="1">
    <source>
        <dbReference type="EMBL" id="CAB4167439.1"/>
    </source>
</evidence>
<accession>A0A6J5P6K1</accession>
<proteinExistence type="predicted"/>
<gene>
    <name evidence="1" type="ORF">UFOVP865_23</name>
</gene>
<reference evidence="1" key="1">
    <citation type="submission" date="2020-04" db="EMBL/GenBank/DDBJ databases">
        <authorList>
            <person name="Chiriac C."/>
            <person name="Salcher M."/>
            <person name="Ghai R."/>
            <person name="Kavagutti S V."/>
        </authorList>
    </citation>
    <scope>NUCLEOTIDE SEQUENCE</scope>
</reference>